<keyword evidence="2" id="KW-0472">Membrane</keyword>
<evidence type="ECO:0000256" key="1">
    <source>
        <dbReference type="SAM" id="Coils"/>
    </source>
</evidence>
<name>A0A1G7FDP3_9SPHI</name>
<gene>
    <name evidence="4" type="ORF">SAMN05216464_10912</name>
</gene>
<feature type="transmembrane region" description="Helical" evidence="2">
    <location>
        <begin position="25"/>
        <end position="47"/>
    </location>
</feature>
<proteinExistence type="predicted"/>
<dbReference type="PANTHER" id="PTHR30386:SF28">
    <property type="entry name" value="EXPORTED PROTEIN"/>
    <property type="match status" value="1"/>
</dbReference>
<evidence type="ECO:0000313" key="5">
    <source>
        <dbReference type="Proteomes" id="UP000199072"/>
    </source>
</evidence>
<protein>
    <submittedName>
        <fullName evidence="4">HlyD family secretion protein</fullName>
    </submittedName>
</protein>
<dbReference type="Pfam" id="PF26002">
    <property type="entry name" value="Beta-barrel_AprE"/>
    <property type="match status" value="1"/>
</dbReference>
<reference evidence="4 5" key="1">
    <citation type="submission" date="2016-10" db="EMBL/GenBank/DDBJ databases">
        <authorList>
            <person name="de Groot N.N."/>
        </authorList>
    </citation>
    <scope>NUCLEOTIDE SEQUENCE [LARGE SCALE GENOMIC DNA]</scope>
    <source>
        <strain evidence="4 5">47C3B</strain>
    </source>
</reference>
<dbReference type="InterPro" id="IPR050739">
    <property type="entry name" value="MFP"/>
</dbReference>
<keyword evidence="5" id="KW-1185">Reference proteome</keyword>
<organism evidence="4 5">
    <name type="scientific">Mucilaginibacter pineti</name>
    <dbReference type="NCBI Taxonomy" id="1391627"/>
    <lineage>
        <taxon>Bacteria</taxon>
        <taxon>Pseudomonadati</taxon>
        <taxon>Bacteroidota</taxon>
        <taxon>Sphingobacteriia</taxon>
        <taxon>Sphingobacteriales</taxon>
        <taxon>Sphingobacteriaceae</taxon>
        <taxon>Mucilaginibacter</taxon>
    </lineage>
</organism>
<feature type="coiled-coil region" evidence="1">
    <location>
        <begin position="206"/>
        <end position="268"/>
    </location>
</feature>
<dbReference type="InterPro" id="IPR058982">
    <property type="entry name" value="Beta-barrel_AprE"/>
</dbReference>
<dbReference type="AlphaFoldDB" id="A0A1G7FDP3"/>
<evidence type="ECO:0000256" key="2">
    <source>
        <dbReference type="SAM" id="Phobius"/>
    </source>
</evidence>
<evidence type="ECO:0000313" key="4">
    <source>
        <dbReference type="EMBL" id="SDE74029.1"/>
    </source>
</evidence>
<dbReference type="OrthoDB" id="7057889at2"/>
<feature type="domain" description="AprE-like beta-barrel" evidence="3">
    <location>
        <begin position="329"/>
        <end position="410"/>
    </location>
</feature>
<dbReference type="PRINTS" id="PR01490">
    <property type="entry name" value="RTXTOXIND"/>
</dbReference>
<dbReference type="Gene3D" id="2.40.30.170">
    <property type="match status" value="1"/>
</dbReference>
<keyword evidence="2" id="KW-1133">Transmembrane helix</keyword>
<dbReference type="STRING" id="1391627.SAMN05216464_10912"/>
<dbReference type="PANTHER" id="PTHR30386">
    <property type="entry name" value="MEMBRANE FUSION SUBUNIT OF EMRAB-TOLC MULTIDRUG EFFLUX PUMP"/>
    <property type="match status" value="1"/>
</dbReference>
<sequence length="427" mass="48513">MPATNSEPRHTEDIQDIITAVPSWILRWGTTLFSIVLLLLIAFSAIIRYPDIITVQLQIVSPNSAKPIVSKTTGKLIKLLVGDDKNVKSGQSLAFMESTAKHTAVLDLIEGLKRIQYQVLRDEAFDSRVFNRDENLELGEIQSAYQLFFEEYQNYISTINSGFLLKRKLYLQNDLANLVQMKHKLTVEKGFKERDLNLAAEEFEMHKKLENSRVETQAEFRQEESKYLAKKTPLLEIESAIISSSDNYTSKQKEILELENEIQNSKGRFLQALNSFISVAEDWKSKYILTASQSGKLSYIGIVQENQVIATGQEVFFVNPGDEQFFGKISIPQNSIGKVDEGQSVLIKMKGFPFEEFGFLRGKIKYISNVPYRDSVFIAKVDLSLNNTTDLKKSIHLKQGMTADAEIITQSATILERIGRNIFNNTR</sequence>
<dbReference type="Proteomes" id="UP000199072">
    <property type="component" value="Unassembled WGS sequence"/>
</dbReference>
<keyword evidence="2" id="KW-0812">Transmembrane</keyword>
<keyword evidence="1" id="KW-0175">Coiled coil</keyword>
<evidence type="ECO:0000259" key="3">
    <source>
        <dbReference type="Pfam" id="PF26002"/>
    </source>
</evidence>
<dbReference type="EMBL" id="FNAI01000009">
    <property type="protein sequence ID" value="SDE74029.1"/>
    <property type="molecule type" value="Genomic_DNA"/>
</dbReference>
<accession>A0A1G7FDP3</accession>